<dbReference type="RefSeq" id="WP_094472964.1">
    <property type="nucleotide sequence ID" value="NZ_NOXT01000088.1"/>
</dbReference>
<organism evidence="6 7">
    <name type="scientific">Sandarakinorhabdus cyanobacteriorum</name>
    <dbReference type="NCBI Taxonomy" id="1981098"/>
    <lineage>
        <taxon>Bacteria</taxon>
        <taxon>Pseudomonadati</taxon>
        <taxon>Pseudomonadota</taxon>
        <taxon>Alphaproteobacteria</taxon>
        <taxon>Sphingomonadales</taxon>
        <taxon>Sphingosinicellaceae</taxon>
        <taxon>Sandarakinorhabdus</taxon>
    </lineage>
</organism>
<dbReference type="EMBL" id="NOXT01000088">
    <property type="protein sequence ID" value="OYQ31233.1"/>
    <property type="molecule type" value="Genomic_DNA"/>
</dbReference>
<keyword evidence="2" id="KW-0645">Protease</keyword>
<gene>
    <name evidence="6" type="ORF">CHU93_04520</name>
</gene>
<dbReference type="NCBIfam" id="TIGR02594">
    <property type="entry name" value="TIGR02594 family protein"/>
    <property type="match status" value="1"/>
</dbReference>
<evidence type="ECO:0000256" key="2">
    <source>
        <dbReference type="ARBA" id="ARBA00022670"/>
    </source>
</evidence>
<keyword evidence="7" id="KW-1185">Reference proteome</keyword>
<dbReference type="GO" id="GO:0008234">
    <property type="term" value="F:cysteine-type peptidase activity"/>
    <property type="evidence" value="ECO:0007669"/>
    <property type="project" value="UniProtKB-KW"/>
</dbReference>
<comment type="similarity">
    <text evidence="1">Belongs to the peptidase C40 family.</text>
</comment>
<protein>
    <submittedName>
        <fullName evidence="6">TIGR02594 family protein</fullName>
    </submittedName>
</protein>
<evidence type="ECO:0000313" key="7">
    <source>
        <dbReference type="Proteomes" id="UP000216991"/>
    </source>
</evidence>
<dbReference type="OrthoDB" id="5395100at2"/>
<evidence type="ECO:0000313" key="6">
    <source>
        <dbReference type="EMBL" id="OYQ31233.1"/>
    </source>
</evidence>
<dbReference type="AlphaFoldDB" id="A0A255YPU3"/>
<keyword evidence="3" id="KW-0378">Hydrolase</keyword>
<dbReference type="InterPro" id="IPR038765">
    <property type="entry name" value="Papain-like_cys_pep_sf"/>
</dbReference>
<dbReference type="Proteomes" id="UP000216991">
    <property type="component" value="Unassembled WGS sequence"/>
</dbReference>
<evidence type="ECO:0000256" key="1">
    <source>
        <dbReference type="ARBA" id="ARBA00007074"/>
    </source>
</evidence>
<dbReference type="Pfam" id="PF00877">
    <property type="entry name" value="NLPC_P60"/>
    <property type="match status" value="1"/>
</dbReference>
<name>A0A255YPU3_9SPHN</name>
<evidence type="ECO:0000256" key="4">
    <source>
        <dbReference type="ARBA" id="ARBA00022807"/>
    </source>
</evidence>
<dbReference type="InterPro" id="IPR000064">
    <property type="entry name" value="NLP_P60_dom"/>
</dbReference>
<reference evidence="6 7" key="1">
    <citation type="submission" date="2017-07" db="EMBL/GenBank/DDBJ databases">
        <title>Sandarakinorhabdus cyanobacteriorum sp. nov., a novel bacterium isolated from cyanobacterial aggregates in a eutrophic lake.</title>
        <authorList>
            <person name="Cai H."/>
        </authorList>
    </citation>
    <scope>NUCLEOTIDE SEQUENCE [LARGE SCALE GENOMIC DNA]</scope>
    <source>
        <strain evidence="6 7">TH057</strain>
    </source>
</reference>
<evidence type="ECO:0000259" key="5">
    <source>
        <dbReference type="Pfam" id="PF00877"/>
    </source>
</evidence>
<feature type="domain" description="NlpC/P60" evidence="5">
    <location>
        <begin position="84"/>
        <end position="122"/>
    </location>
</feature>
<evidence type="ECO:0000256" key="3">
    <source>
        <dbReference type="ARBA" id="ARBA00022801"/>
    </source>
</evidence>
<dbReference type="InterPro" id="IPR013423">
    <property type="entry name" value="CHP02594"/>
</dbReference>
<proteinExistence type="inferred from homology"/>
<comment type="caution">
    <text evidence="6">The sequence shown here is derived from an EMBL/GenBank/DDBJ whole genome shotgun (WGS) entry which is preliminary data.</text>
</comment>
<accession>A0A255YPU3</accession>
<dbReference type="SUPFAM" id="SSF54001">
    <property type="entry name" value="Cysteine proteinases"/>
    <property type="match status" value="1"/>
</dbReference>
<dbReference type="Gene3D" id="3.90.1720.10">
    <property type="entry name" value="endopeptidase domain like (from Nostoc punctiforme)"/>
    <property type="match status" value="1"/>
</dbReference>
<dbReference type="GO" id="GO:0006508">
    <property type="term" value="P:proteolysis"/>
    <property type="evidence" value="ECO:0007669"/>
    <property type="project" value="UniProtKB-KW"/>
</dbReference>
<keyword evidence="4" id="KW-0788">Thiol protease</keyword>
<sequence>MNPLPSAYGWLDELRPLPRMLEEARKLYGTFEVPGPASNPLILEWAKEVGLARTYLEDGIPWCGLFMAVVAKRGGKPIVEGPLWARNWAKFGKAADKAQLGDMLVFRRGQGSGHVGLYVGEDYGAYHVLGGNQSDGVTITRIAKERCIAVRRPAYRKAPATAKPVQLAATGTLSTNEA</sequence>